<sequence length="161" mass="17414">MMKKSIFALSALAILLVGCDNQPAKVEAEPVVDVAEPAEQSMTESTTETIDAAHNAQNSLDWAGSYQGTLPCADCGGIETELTLNEDGTYKLSENYLDKEGQPLVSQGTFAWDETGSIVILRSGEQTGRQYLVGENTLTHLDMHGQQIDGDLAGFYVLNRQ</sequence>
<proteinExistence type="predicted"/>
<gene>
    <name evidence="1" type="ORF">PUN32_05255</name>
</gene>
<accession>A0ABT5UYB6</accession>
<name>A0ABT5UYB6_9VIBR</name>
<reference evidence="1 2" key="1">
    <citation type="submission" date="2023-02" db="EMBL/GenBank/DDBJ databases">
        <title>Vibrio intestini sp. nov., a close relative of Vibrio cholerae isolated from the intestine of Healthy Culter dabryi.</title>
        <authorList>
            <person name="Wu N."/>
        </authorList>
    </citation>
    <scope>NUCLEOTIDE SEQUENCE [LARGE SCALE GENOMIC DNA]</scope>
    <source>
        <strain evidence="1 2">DSL-7</strain>
    </source>
</reference>
<protein>
    <submittedName>
        <fullName evidence="1">Copper resistance protein NlpE N-terminal domain-containing protein</fullName>
    </submittedName>
</protein>
<dbReference type="Pfam" id="PF04170">
    <property type="entry name" value="NlpE"/>
    <property type="match status" value="1"/>
</dbReference>
<dbReference type="Gene3D" id="2.40.128.640">
    <property type="match status" value="1"/>
</dbReference>
<keyword evidence="2" id="KW-1185">Reference proteome</keyword>
<dbReference type="PROSITE" id="PS51257">
    <property type="entry name" value="PROKAR_LIPOPROTEIN"/>
    <property type="match status" value="1"/>
</dbReference>
<dbReference type="EMBL" id="JARBFT010000003">
    <property type="protein sequence ID" value="MDE1514421.1"/>
    <property type="molecule type" value="Genomic_DNA"/>
</dbReference>
<dbReference type="Proteomes" id="UP001216189">
    <property type="component" value="Unassembled WGS sequence"/>
</dbReference>
<evidence type="ECO:0000313" key="2">
    <source>
        <dbReference type="Proteomes" id="UP001216189"/>
    </source>
</evidence>
<dbReference type="InterPro" id="IPR007298">
    <property type="entry name" value="Cu-R_lipoprotein_NlpE"/>
</dbReference>
<dbReference type="RefSeq" id="WP_274722102.1">
    <property type="nucleotide sequence ID" value="NZ_JARBFT010000003.1"/>
</dbReference>
<evidence type="ECO:0000313" key="1">
    <source>
        <dbReference type="EMBL" id="MDE1514421.1"/>
    </source>
</evidence>
<comment type="caution">
    <text evidence="1">The sequence shown here is derived from an EMBL/GenBank/DDBJ whole genome shotgun (WGS) entry which is preliminary data.</text>
</comment>
<organism evidence="1 2">
    <name type="scientific">Vibrio chanodichtyis</name>
    <dbReference type="NCBI Taxonomy" id="3027932"/>
    <lineage>
        <taxon>Bacteria</taxon>
        <taxon>Pseudomonadati</taxon>
        <taxon>Pseudomonadota</taxon>
        <taxon>Gammaproteobacteria</taxon>
        <taxon>Vibrionales</taxon>
        <taxon>Vibrionaceae</taxon>
        <taxon>Vibrio</taxon>
    </lineage>
</organism>